<dbReference type="GeneID" id="6072531"/>
<dbReference type="PANTHER" id="PTHR33096">
    <property type="entry name" value="CXC2 DOMAIN-CONTAINING PROTEIN"/>
    <property type="match status" value="1"/>
</dbReference>
<dbReference type="InterPro" id="IPR041457">
    <property type="entry name" value="CxC2_KDZ-assoc"/>
</dbReference>
<organism evidence="3">
    <name type="scientific">Laccaria bicolor (strain S238N-H82 / ATCC MYA-4686)</name>
    <name type="common">Bicoloured deceiver</name>
    <name type="synonym">Laccaria laccata var. bicolor</name>
    <dbReference type="NCBI Taxonomy" id="486041"/>
    <lineage>
        <taxon>Eukaryota</taxon>
        <taxon>Fungi</taxon>
        <taxon>Dikarya</taxon>
        <taxon>Basidiomycota</taxon>
        <taxon>Agaricomycotina</taxon>
        <taxon>Agaricomycetes</taxon>
        <taxon>Agaricomycetidae</taxon>
        <taxon>Agaricales</taxon>
        <taxon>Agaricineae</taxon>
        <taxon>Hydnangiaceae</taxon>
        <taxon>Laccaria</taxon>
    </lineage>
</organism>
<dbReference type="InterPro" id="IPR040521">
    <property type="entry name" value="KDZ"/>
</dbReference>
<name>B0CYK1_LACBS</name>
<dbReference type="InParanoid" id="B0CYK1"/>
<dbReference type="Pfam" id="PF18803">
    <property type="entry name" value="CxC2"/>
    <property type="match status" value="1"/>
</dbReference>
<evidence type="ECO:0000313" key="2">
    <source>
        <dbReference type="EMBL" id="EDR12898.1"/>
    </source>
</evidence>
<gene>
    <name evidence="2" type="ORF">LACBIDRAFT_323718</name>
</gene>
<reference evidence="2 3" key="1">
    <citation type="journal article" date="2008" name="Nature">
        <title>The genome of Laccaria bicolor provides insights into mycorrhizal symbiosis.</title>
        <authorList>
            <person name="Martin F."/>
            <person name="Aerts A."/>
            <person name="Ahren D."/>
            <person name="Brun A."/>
            <person name="Danchin E.G.J."/>
            <person name="Duchaussoy F."/>
            <person name="Gibon J."/>
            <person name="Kohler A."/>
            <person name="Lindquist E."/>
            <person name="Pereda V."/>
            <person name="Salamov A."/>
            <person name="Shapiro H.J."/>
            <person name="Wuyts J."/>
            <person name="Blaudez D."/>
            <person name="Buee M."/>
            <person name="Brokstein P."/>
            <person name="Canbaeck B."/>
            <person name="Cohen D."/>
            <person name="Courty P.E."/>
            <person name="Coutinho P.M."/>
            <person name="Delaruelle C."/>
            <person name="Detter J.C."/>
            <person name="Deveau A."/>
            <person name="DiFazio S."/>
            <person name="Duplessis S."/>
            <person name="Fraissinet-Tachet L."/>
            <person name="Lucic E."/>
            <person name="Frey-Klett P."/>
            <person name="Fourrey C."/>
            <person name="Feussner I."/>
            <person name="Gay G."/>
            <person name="Grimwood J."/>
            <person name="Hoegger P.J."/>
            <person name="Jain P."/>
            <person name="Kilaru S."/>
            <person name="Labbe J."/>
            <person name="Lin Y.C."/>
            <person name="Legue V."/>
            <person name="Le Tacon F."/>
            <person name="Marmeisse R."/>
            <person name="Melayah D."/>
            <person name="Montanini B."/>
            <person name="Muratet M."/>
            <person name="Nehls U."/>
            <person name="Niculita-Hirzel H."/>
            <person name="Oudot-Le Secq M.P."/>
            <person name="Peter M."/>
            <person name="Quesneville H."/>
            <person name="Rajashekar B."/>
            <person name="Reich M."/>
            <person name="Rouhier N."/>
            <person name="Schmutz J."/>
            <person name="Yin T."/>
            <person name="Chalot M."/>
            <person name="Henrissat B."/>
            <person name="Kuees U."/>
            <person name="Lucas S."/>
            <person name="Van de Peer Y."/>
            <person name="Podila G.K."/>
            <person name="Polle A."/>
            <person name="Pukkila P.J."/>
            <person name="Richardson P.M."/>
            <person name="Rouze P."/>
            <person name="Sanders I.R."/>
            <person name="Stajich J.E."/>
            <person name="Tunlid A."/>
            <person name="Tuskan G."/>
            <person name="Grigoriev I.V."/>
        </authorList>
    </citation>
    <scope>NUCLEOTIDE SEQUENCE [LARGE SCALE GENOMIC DNA]</scope>
    <source>
        <strain evidence="3">S238N-H82 / ATCC MYA-4686</strain>
    </source>
</reference>
<dbReference type="AlphaFoldDB" id="B0CYK1"/>
<feature type="domain" description="CxC2-like cysteine cluster KDZ transposase-associated" evidence="1">
    <location>
        <begin position="268"/>
        <end position="374"/>
    </location>
</feature>
<dbReference type="OrthoDB" id="2804062at2759"/>
<dbReference type="Pfam" id="PF18758">
    <property type="entry name" value="KDZ"/>
    <property type="match status" value="1"/>
</dbReference>
<dbReference type="HOGENOM" id="CLU_003703_13_0_1"/>
<sequence length="1152" mass="131672">MTLHIAIANLVWCLRFPEPEEEIRVNKDYMDTDYGAYILKLRQKLVRSKVGWMLFLFPERADAESPPKHSWNAELNSAIQKIMNGLPTPMIGLEDIEKAIAGPSLGETTQEDTSSEGDFDFNFLYCPASWPLVEQEFDDWNPCIEYEDFGEESPLINVEENVQGTVAAKVAAKRYPTSDAPLHEWAGKDRCDPGYREEYLLELLRLEGRGGEHFHGCMSCSSPAGIYRCEDCLGPLAECLNCTLKRHRQLPLHIIKKWDGACFDKVSLKDLGLRVQLGHPASSRCVAPQPGHKDFMVLHTNGLHYVAVDFCGCDNRISNQQQLLRSEWFPATVHQPQTCATFRLLETFHVITLAGKLSAHEYYKAMEYLTDNTELNVPKTRYKSFMQMIRMFRHLKLMKRAGRGNIQGGLIATGAGDLAPDCPTCPVPGVNLPANWKDVDSKWKFLYLLIIAMDANFRLKNLMRSSIAKDPGLHTGMAYFPDDKPYREHVLKYATQKDISNCSGFKTLAHTETKFSTGLRSTGVGMALCARHEIVRGGGVADLQKGERYCNMDYILLSALAPLLIASVFVSYDIACQFKLKFDERVDKLPPEIQLPPNVEFEWGIPKCHCPMHKVSCQAPHSLNFKNGVGRTDGEGIECSWSELNHVVNSTKEMGPGSHHDTLDDHIGHHNFRKYIGLGRSLHSRLVLATAEEKRQQKIFEDFSASLTPEVEKQWTDIILRWENDPKQKNPYVSIITHASQDEVKKQLLKEEAIALKVGVPQLHDTSQTGFITLGLLVEENQRRICWDARKPNQLTTNQDNEIQHRRLLLLRQLKHFRNLQVIYMPLVTSVQAQNEESWREQQSTNQSSQIGDSLTDVEHQVLWLPSTLPENHRKHSCDATLIDIEIRLRRAQCEDMLDKIRSLQRGHLSFISFRNRNIRNQNPNTRAQDTISRLEDKSKALAVKYRAARKALLALLGPGDWETHLQELKDGDLTTPDGHKISIEDPDDLFGPDGHELSKRKRADIKKGLGQGKKIVSWIWTTPQGVGDESDEVLHKAVRVEWAKARTRHLRWWEEAHLLREEMRRIRKTLEWRAAWWEDLWKGWEGLDEAMMEGVNAYASRQANMQHMLRTRFSRLWDKPMVPIVRQEDSGEGPYASVDPILEELVEDDDE</sequence>
<dbReference type="KEGG" id="lbc:LACBIDRAFT_323718"/>
<dbReference type="RefSeq" id="XP_001877162.1">
    <property type="nucleotide sequence ID" value="XM_001877127.1"/>
</dbReference>
<dbReference type="EMBL" id="DS547094">
    <property type="protein sequence ID" value="EDR12898.1"/>
    <property type="molecule type" value="Genomic_DNA"/>
</dbReference>
<proteinExistence type="predicted"/>
<keyword evidence="3" id="KW-1185">Reference proteome</keyword>
<evidence type="ECO:0000259" key="1">
    <source>
        <dbReference type="Pfam" id="PF18803"/>
    </source>
</evidence>
<dbReference type="Proteomes" id="UP000001194">
    <property type="component" value="Unassembled WGS sequence"/>
</dbReference>
<dbReference type="PANTHER" id="PTHR33096:SF1">
    <property type="entry name" value="CXC1-LIKE CYSTEINE CLUSTER ASSOCIATED WITH KDZ TRANSPOSASES DOMAIN-CONTAINING PROTEIN"/>
    <property type="match status" value="1"/>
</dbReference>
<accession>B0CYK1</accession>
<evidence type="ECO:0000313" key="3">
    <source>
        <dbReference type="Proteomes" id="UP000001194"/>
    </source>
</evidence>
<protein>
    <submittedName>
        <fullName evidence="2">Predicted protein</fullName>
    </submittedName>
</protein>